<comment type="caution">
    <text evidence="1">The sequence shown here is derived from an EMBL/GenBank/DDBJ whole genome shotgun (WGS) entry which is preliminary data.</text>
</comment>
<sequence>MELPDLSCEKSISVPGRHGTFYGRSSSPTRSFANMSRKDIAIGRNSEIFLGSITRPPPLSICKRGSEAKTACNLSLLDTRSPGTCSQNEDTLEQKLNIFIHPYNHSVTVRNHMTFEQKSKNDVKASEERDIAENKWKFLKDFIFQQNKEQFREVCYNANHDIYDIYNENGTWKKLFKMSKDKKDEIKINNLAHKKRRKYKLTTHKYSKVHKSSRRKSIASRFNSSMNMSSLQPRSSLLKPKDFWLDNAPEITMNCIKEEKEKEKYSENSKINTQKVFKKFTEVPGRKTSKGDQIKLKLKKVVKKKFSFINPEKMKTLGIKVKNYSKKPDSSKDDNKSHMISTFIKTKDDSCKNFKTGKFERIQCKQIGEKRKSLEMTSTFNKDRIRHSISLHKRHGLFSPPCAQQKSPCFSPIFSKMISKNSGNQILLHQPRDDLPRTSDQIPHFSTIIKTNIRDFNGDQALCSRGKDSPTNAQINEFKEIRKLYNNLNRNIKQNNLLLCRYRELRNRGFRNGRNHSIS</sequence>
<name>A0AAD1U486_EUPCR</name>
<dbReference type="EMBL" id="CAMPGE010001148">
    <property type="protein sequence ID" value="CAI2359919.1"/>
    <property type="molecule type" value="Genomic_DNA"/>
</dbReference>
<evidence type="ECO:0000313" key="2">
    <source>
        <dbReference type="Proteomes" id="UP001295684"/>
    </source>
</evidence>
<gene>
    <name evidence="1" type="ORF">ECRASSUSDP1_LOCUS1213</name>
</gene>
<evidence type="ECO:0000313" key="1">
    <source>
        <dbReference type="EMBL" id="CAI2359919.1"/>
    </source>
</evidence>
<keyword evidence="2" id="KW-1185">Reference proteome</keyword>
<dbReference type="AlphaFoldDB" id="A0AAD1U486"/>
<reference evidence="1" key="1">
    <citation type="submission" date="2023-07" db="EMBL/GenBank/DDBJ databases">
        <authorList>
            <consortium name="AG Swart"/>
            <person name="Singh M."/>
            <person name="Singh A."/>
            <person name="Seah K."/>
            <person name="Emmerich C."/>
        </authorList>
    </citation>
    <scope>NUCLEOTIDE SEQUENCE</scope>
    <source>
        <strain evidence="1">DP1</strain>
    </source>
</reference>
<dbReference type="Proteomes" id="UP001295684">
    <property type="component" value="Unassembled WGS sequence"/>
</dbReference>
<proteinExistence type="predicted"/>
<protein>
    <submittedName>
        <fullName evidence="1">Uncharacterized protein</fullName>
    </submittedName>
</protein>
<organism evidence="1 2">
    <name type="scientific">Euplotes crassus</name>
    <dbReference type="NCBI Taxonomy" id="5936"/>
    <lineage>
        <taxon>Eukaryota</taxon>
        <taxon>Sar</taxon>
        <taxon>Alveolata</taxon>
        <taxon>Ciliophora</taxon>
        <taxon>Intramacronucleata</taxon>
        <taxon>Spirotrichea</taxon>
        <taxon>Hypotrichia</taxon>
        <taxon>Euplotida</taxon>
        <taxon>Euplotidae</taxon>
        <taxon>Moneuplotes</taxon>
    </lineage>
</organism>
<accession>A0AAD1U486</accession>